<keyword evidence="3" id="KW-1185">Reference proteome</keyword>
<protein>
    <recommendedName>
        <fullName evidence="1">DUF306 domain-containing protein</fullName>
    </recommendedName>
</protein>
<dbReference type="AlphaFoldDB" id="N1MJ99"/>
<comment type="caution">
    <text evidence="2">The sequence shown here is derived from an EMBL/GenBank/DDBJ whole genome shotgun (WGS) entry which is preliminary data.</text>
</comment>
<dbReference type="EMBL" id="CAVK010000072">
    <property type="protein sequence ID" value="CCW17280.1"/>
    <property type="molecule type" value="Genomic_DNA"/>
</dbReference>
<gene>
    <name evidence="2" type="ORF">EBBID32_16190</name>
</gene>
<dbReference type="InterPro" id="IPR038670">
    <property type="entry name" value="HslJ-like_sf"/>
</dbReference>
<sequence length="47" mass="5040">MMACAPALMNQEQKLVDLLSTVTSYSIDQTGALILASTSGKKLIARR</sequence>
<accession>N1MJ99</accession>
<evidence type="ECO:0000313" key="3">
    <source>
        <dbReference type="Proteomes" id="UP000013201"/>
    </source>
</evidence>
<dbReference type="Proteomes" id="UP000013201">
    <property type="component" value="Unassembled WGS sequence"/>
</dbReference>
<evidence type="ECO:0000313" key="2">
    <source>
        <dbReference type="EMBL" id="CCW17280.1"/>
    </source>
</evidence>
<dbReference type="Gene3D" id="2.40.128.270">
    <property type="match status" value="1"/>
</dbReference>
<feature type="domain" description="DUF306" evidence="1">
    <location>
        <begin position="1"/>
        <end position="44"/>
    </location>
</feature>
<reference evidence="2 3" key="1">
    <citation type="submission" date="2013-03" db="EMBL/GenBank/DDBJ databases">
        <authorList>
            <person name="Le V."/>
        </authorList>
    </citation>
    <scope>NUCLEOTIDE SEQUENCE [LARGE SCALE GENOMIC DNA]</scope>
    <source>
        <strain evidence="2 3">BiD32</strain>
    </source>
</reference>
<dbReference type="Pfam" id="PF03724">
    <property type="entry name" value="META"/>
    <property type="match status" value="1"/>
</dbReference>
<organism evidence="2 3">
    <name type="scientific">Sphingobium indicum BiD32</name>
    <dbReference type="NCBI Taxonomy" id="1301087"/>
    <lineage>
        <taxon>Bacteria</taxon>
        <taxon>Pseudomonadati</taxon>
        <taxon>Pseudomonadota</taxon>
        <taxon>Alphaproteobacteria</taxon>
        <taxon>Sphingomonadales</taxon>
        <taxon>Sphingomonadaceae</taxon>
        <taxon>Sphingobium</taxon>
    </lineage>
</organism>
<evidence type="ECO:0000259" key="1">
    <source>
        <dbReference type="Pfam" id="PF03724"/>
    </source>
</evidence>
<reference evidence="3" key="2">
    <citation type="submission" date="2013-04" db="EMBL/GenBank/DDBJ databases">
        <title>Bisphenol A degrading Sphingobium sp. strain BiD32.</title>
        <authorList>
            <person name="Nielsen J.L."/>
            <person name="Zhou N.A."/>
            <person name="Kjeldal H."/>
        </authorList>
    </citation>
    <scope>NUCLEOTIDE SEQUENCE [LARGE SCALE GENOMIC DNA]</scope>
    <source>
        <strain evidence="3">BiD32</strain>
    </source>
</reference>
<proteinExistence type="predicted"/>
<name>N1MJ99_9SPHN</name>
<dbReference type="InterPro" id="IPR005184">
    <property type="entry name" value="DUF306_Meta_HslJ"/>
</dbReference>